<dbReference type="SMART" id="SM00086">
    <property type="entry name" value="PAC"/>
    <property type="match status" value="1"/>
</dbReference>
<evidence type="ECO:0000259" key="1">
    <source>
        <dbReference type="PROSITE" id="PS50112"/>
    </source>
</evidence>
<organism evidence="4 5">
    <name type="scientific">Geoalkalibacter halelectricus</name>
    <dbReference type="NCBI Taxonomy" id="2847045"/>
    <lineage>
        <taxon>Bacteria</taxon>
        <taxon>Pseudomonadati</taxon>
        <taxon>Thermodesulfobacteriota</taxon>
        <taxon>Desulfuromonadia</taxon>
        <taxon>Desulfuromonadales</taxon>
        <taxon>Geoalkalibacteraceae</taxon>
        <taxon>Geoalkalibacter</taxon>
    </lineage>
</organism>
<protein>
    <submittedName>
        <fullName evidence="4">Diguanylate cyclase</fullName>
        <ecNumber evidence="4">2.7.7.65</ecNumber>
    </submittedName>
</protein>
<evidence type="ECO:0000259" key="2">
    <source>
        <dbReference type="PROSITE" id="PS50113"/>
    </source>
</evidence>
<dbReference type="SMART" id="SM00091">
    <property type="entry name" value="PAS"/>
    <property type="match status" value="1"/>
</dbReference>
<dbReference type="InterPro" id="IPR013656">
    <property type="entry name" value="PAS_4"/>
</dbReference>
<dbReference type="Gene3D" id="3.30.70.270">
    <property type="match status" value="1"/>
</dbReference>
<dbReference type="PANTHER" id="PTHR46663:SF3">
    <property type="entry name" value="SLL0267 PROTEIN"/>
    <property type="match status" value="1"/>
</dbReference>
<dbReference type="CDD" id="cd00130">
    <property type="entry name" value="PAS"/>
    <property type="match status" value="1"/>
</dbReference>
<dbReference type="InterPro" id="IPR000700">
    <property type="entry name" value="PAS-assoc_C"/>
</dbReference>
<proteinExistence type="predicted"/>
<dbReference type="InterPro" id="IPR035965">
    <property type="entry name" value="PAS-like_dom_sf"/>
</dbReference>
<keyword evidence="4" id="KW-0548">Nucleotidyltransferase</keyword>
<accession>A0ABY5ZQV5</accession>
<dbReference type="GO" id="GO:0052621">
    <property type="term" value="F:diguanylate cyclase activity"/>
    <property type="evidence" value="ECO:0007669"/>
    <property type="project" value="UniProtKB-EC"/>
</dbReference>
<feature type="domain" description="GGDEF" evidence="3">
    <location>
        <begin position="198"/>
        <end position="331"/>
    </location>
</feature>
<dbReference type="SUPFAM" id="SSF55785">
    <property type="entry name" value="PYP-like sensor domain (PAS domain)"/>
    <property type="match status" value="1"/>
</dbReference>
<dbReference type="EC" id="2.7.7.65" evidence="4"/>
<evidence type="ECO:0000313" key="5">
    <source>
        <dbReference type="Proteomes" id="UP001060414"/>
    </source>
</evidence>
<evidence type="ECO:0000259" key="3">
    <source>
        <dbReference type="PROSITE" id="PS50887"/>
    </source>
</evidence>
<dbReference type="InterPro" id="IPR043128">
    <property type="entry name" value="Rev_trsase/Diguanyl_cyclase"/>
</dbReference>
<dbReference type="PANTHER" id="PTHR46663">
    <property type="entry name" value="DIGUANYLATE CYCLASE DGCT-RELATED"/>
    <property type="match status" value="1"/>
</dbReference>
<dbReference type="Pfam" id="PF00990">
    <property type="entry name" value="GGDEF"/>
    <property type="match status" value="1"/>
</dbReference>
<dbReference type="Pfam" id="PF08448">
    <property type="entry name" value="PAS_4"/>
    <property type="match status" value="1"/>
</dbReference>
<dbReference type="InterPro" id="IPR029787">
    <property type="entry name" value="Nucleotide_cyclase"/>
</dbReference>
<dbReference type="Gene3D" id="3.30.450.20">
    <property type="entry name" value="PAS domain"/>
    <property type="match status" value="1"/>
</dbReference>
<dbReference type="InterPro" id="IPR000014">
    <property type="entry name" value="PAS"/>
</dbReference>
<dbReference type="InterPro" id="IPR000160">
    <property type="entry name" value="GGDEF_dom"/>
</dbReference>
<gene>
    <name evidence="4" type="ORF">L9S41_07475</name>
</gene>
<evidence type="ECO:0000313" key="4">
    <source>
        <dbReference type="EMBL" id="UWZ81219.1"/>
    </source>
</evidence>
<dbReference type="PROSITE" id="PS50887">
    <property type="entry name" value="GGDEF"/>
    <property type="match status" value="1"/>
</dbReference>
<dbReference type="PROSITE" id="PS50112">
    <property type="entry name" value="PAS"/>
    <property type="match status" value="1"/>
</dbReference>
<dbReference type="SMART" id="SM00267">
    <property type="entry name" value="GGDEF"/>
    <property type="match status" value="1"/>
</dbReference>
<dbReference type="EMBL" id="CP092109">
    <property type="protein sequence ID" value="UWZ81219.1"/>
    <property type="molecule type" value="Genomic_DNA"/>
</dbReference>
<feature type="domain" description="PAC" evidence="2">
    <location>
        <begin position="114"/>
        <end position="166"/>
    </location>
</feature>
<reference evidence="4" key="1">
    <citation type="journal article" date="2022" name="Environ. Microbiol.">
        <title>Geoalkalibacter halelectricus SAP #1 sp. nov. possessing extracellular electron transfer and mineral#reducing capabilities from a haloalkaline environment.</title>
        <authorList>
            <person name="Yadav S."/>
            <person name="Singh R."/>
            <person name="Sundharam S.S."/>
            <person name="Chaudhary S."/>
            <person name="Krishnamurthi S."/>
            <person name="Patil S.A."/>
        </authorList>
    </citation>
    <scope>NUCLEOTIDE SEQUENCE</scope>
    <source>
        <strain evidence="4">SAP-1</strain>
    </source>
</reference>
<dbReference type="Proteomes" id="UP001060414">
    <property type="component" value="Chromosome"/>
</dbReference>
<keyword evidence="4" id="KW-0808">Transferase</keyword>
<keyword evidence="5" id="KW-1185">Reference proteome</keyword>
<dbReference type="PROSITE" id="PS50113">
    <property type="entry name" value="PAC"/>
    <property type="match status" value="1"/>
</dbReference>
<dbReference type="RefSeq" id="WP_260749592.1">
    <property type="nucleotide sequence ID" value="NZ_CP092109.1"/>
</dbReference>
<dbReference type="NCBIfam" id="TIGR00254">
    <property type="entry name" value="GGDEF"/>
    <property type="match status" value="1"/>
</dbReference>
<dbReference type="CDD" id="cd01949">
    <property type="entry name" value="GGDEF"/>
    <property type="match status" value="1"/>
</dbReference>
<dbReference type="InterPro" id="IPR052163">
    <property type="entry name" value="DGC-Regulatory_Protein"/>
</dbReference>
<sequence length="336" mass="37569">MGWSGRDKDWPQSETTNFKGFARGVAKSYLSDAQYGFSLREDEYLYRRLVLDAPEAILHLDATGRIEFANPALDQILQVPGEDLAGELLVDLVAEEHRVVLEAALAQVRRGARQTLEILLQRGAETPLWAFVAISPLREYTDKVRGMVAVLSDISERKRAETQMQRLAFSDALTGLPNRTLLLDRLELALAAARREGTRVGIAFIDIDRFKHFNDLCGHAAGDALLQRVAGLLLQNLRRTDTVARWAGDEFVVVFPNLHEPTDLAVSIEKLHQACVASSLLRERDFFCSLSIGVALYPEDGEQAETLLHRADLAMYRAKREGGGRYCFFRPDLDGS</sequence>
<feature type="domain" description="PAS" evidence="1">
    <location>
        <begin position="42"/>
        <end position="112"/>
    </location>
</feature>
<dbReference type="SUPFAM" id="SSF55073">
    <property type="entry name" value="Nucleotide cyclase"/>
    <property type="match status" value="1"/>
</dbReference>
<name>A0ABY5ZQV5_9BACT</name>
<dbReference type="InterPro" id="IPR001610">
    <property type="entry name" value="PAC"/>
</dbReference>
<dbReference type="NCBIfam" id="TIGR00229">
    <property type="entry name" value="sensory_box"/>
    <property type="match status" value="1"/>
</dbReference>